<dbReference type="EMBL" id="BTPE01000005">
    <property type="protein sequence ID" value="GMQ33580.1"/>
    <property type="molecule type" value="Genomic_DNA"/>
</dbReference>
<keyword evidence="1" id="KW-0732">Signal</keyword>
<dbReference type="RefSeq" id="WP_338228381.1">
    <property type="nucleotide sequence ID" value="NZ_BTPE01000005.1"/>
</dbReference>
<evidence type="ECO:0000313" key="2">
    <source>
        <dbReference type="EMBL" id="GMQ33580.1"/>
    </source>
</evidence>
<feature type="chain" id="PRO_5045162475" evidence="1">
    <location>
        <begin position="19"/>
        <end position="194"/>
    </location>
</feature>
<proteinExistence type="predicted"/>
<keyword evidence="3" id="KW-1185">Reference proteome</keyword>
<organism evidence="2 3">
    <name type="scientific">Algoriphagus taiwanensis</name>
    <dbReference type="NCBI Taxonomy" id="1445656"/>
    <lineage>
        <taxon>Bacteria</taxon>
        <taxon>Pseudomonadati</taxon>
        <taxon>Bacteroidota</taxon>
        <taxon>Cytophagia</taxon>
        <taxon>Cytophagales</taxon>
        <taxon>Cyclobacteriaceae</taxon>
        <taxon>Algoriphagus</taxon>
    </lineage>
</organism>
<name>A0ABQ6Q1Z1_9BACT</name>
<evidence type="ECO:0000313" key="3">
    <source>
        <dbReference type="Proteomes" id="UP001307705"/>
    </source>
</evidence>
<protein>
    <submittedName>
        <fullName evidence="2">Uncharacterized protein</fullName>
    </submittedName>
</protein>
<evidence type="ECO:0000256" key="1">
    <source>
        <dbReference type="SAM" id="SignalP"/>
    </source>
</evidence>
<reference evidence="2 3" key="1">
    <citation type="submission" date="2023-08" db="EMBL/GenBank/DDBJ databases">
        <title>Draft genome sequence of Algoriphagus taiwanensis.</title>
        <authorList>
            <person name="Takatani N."/>
            <person name="Hosokawa M."/>
            <person name="Sawabe T."/>
        </authorList>
    </citation>
    <scope>NUCLEOTIDE SEQUENCE [LARGE SCALE GENOMIC DNA]</scope>
    <source>
        <strain evidence="2 3">JCM 19755</strain>
    </source>
</reference>
<accession>A0ABQ6Q1Z1</accession>
<gene>
    <name evidence="2" type="ORF">Ataiwa_18520</name>
</gene>
<feature type="signal peptide" evidence="1">
    <location>
        <begin position="1"/>
        <end position="18"/>
    </location>
</feature>
<comment type="caution">
    <text evidence="2">The sequence shown here is derived from an EMBL/GenBank/DDBJ whole genome shotgun (WGS) entry which is preliminary data.</text>
</comment>
<dbReference type="Proteomes" id="UP001307705">
    <property type="component" value="Unassembled WGS sequence"/>
</dbReference>
<sequence length="194" mass="21304">MKKLRFIFLAIFPLILLASCGKDEEPAPQAQSFIKFKVGGKLVEYSADNQPMGMSLDPSGPMYLATATILGNRVDGTKNFLSISVRNESQFQEGKEYQMQDPIIYKGAEMVRILLTYSDESGQLYNAVLFQQILPGMKVTDDAKLTFTKISSNRVEGTFSGVVLGPISPTTGRGDNELVISEGQFNLSLFSSIP</sequence>
<dbReference type="PROSITE" id="PS51257">
    <property type="entry name" value="PROKAR_LIPOPROTEIN"/>
    <property type="match status" value="1"/>
</dbReference>